<protein>
    <submittedName>
        <fullName evidence="1">Uncharacterized protein</fullName>
    </submittedName>
</protein>
<dbReference type="RefSeq" id="WP_145286991.1">
    <property type="nucleotide sequence ID" value="NZ_CP036291.1"/>
</dbReference>
<gene>
    <name evidence="1" type="ORF">Pla175_31880</name>
</gene>
<dbReference type="OrthoDB" id="285528at2"/>
<accession>A0A518DEA3</accession>
<organism evidence="1 2">
    <name type="scientific">Pirellulimonas nuda</name>
    <dbReference type="NCBI Taxonomy" id="2528009"/>
    <lineage>
        <taxon>Bacteria</taxon>
        <taxon>Pseudomonadati</taxon>
        <taxon>Planctomycetota</taxon>
        <taxon>Planctomycetia</taxon>
        <taxon>Pirellulales</taxon>
        <taxon>Lacipirellulaceae</taxon>
        <taxon>Pirellulimonas</taxon>
    </lineage>
</organism>
<proteinExistence type="predicted"/>
<dbReference type="AlphaFoldDB" id="A0A518DEA3"/>
<keyword evidence="2" id="KW-1185">Reference proteome</keyword>
<dbReference type="KEGG" id="pnd:Pla175_31880"/>
<evidence type="ECO:0000313" key="1">
    <source>
        <dbReference type="EMBL" id="QDU89793.1"/>
    </source>
</evidence>
<reference evidence="1 2" key="1">
    <citation type="submission" date="2019-02" db="EMBL/GenBank/DDBJ databases">
        <title>Deep-cultivation of Planctomycetes and their phenomic and genomic characterization uncovers novel biology.</title>
        <authorList>
            <person name="Wiegand S."/>
            <person name="Jogler M."/>
            <person name="Boedeker C."/>
            <person name="Pinto D."/>
            <person name="Vollmers J."/>
            <person name="Rivas-Marin E."/>
            <person name="Kohn T."/>
            <person name="Peeters S.H."/>
            <person name="Heuer A."/>
            <person name="Rast P."/>
            <person name="Oberbeckmann S."/>
            <person name="Bunk B."/>
            <person name="Jeske O."/>
            <person name="Meyerdierks A."/>
            <person name="Storesund J.E."/>
            <person name="Kallscheuer N."/>
            <person name="Luecker S."/>
            <person name="Lage O.M."/>
            <person name="Pohl T."/>
            <person name="Merkel B.J."/>
            <person name="Hornburger P."/>
            <person name="Mueller R.-W."/>
            <person name="Bruemmer F."/>
            <person name="Labrenz M."/>
            <person name="Spormann A.M."/>
            <person name="Op den Camp H."/>
            <person name="Overmann J."/>
            <person name="Amann R."/>
            <person name="Jetten M.S.M."/>
            <person name="Mascher T."/>
            <person name="Medema M.H."/>
            <person name="Devos D.P."/>
            <person name="Kaster A.-K."/>
            <person name="Ovreas L."/>
            <person name="Rohde M."/>
            <person name="Galperin M.Y."/>
            <person name="Jogler C."/>
        </authorList>
    </citation>
    <scope>NUCLEOTIDE SEQUENCE [LARGE SCALE GENOMIC DNA]</scope>
    <source>
        <strain evidence="1 2">Pla175</strain>
    </source>
</reference>
<dbReference type="EMBL" id="CP036291">
    <property type="protein sequence ID" value="QDU89793.1"/>
    <property type="molecule type" value="Genomic_DNA"/>
</dbReference>
<evidence type="ECO:0000313" key="2">
    <source>
        <dbReference type="Proteomes" id="UP000317429"/>
    </source>
</evidence>
<dbReference type="Proteomes" id="UP000317429">
    <property type="component" value="Chromosome"/>
</dbReference>
<name>A0A518DEA3_9BACT</name>
<sequence length="100" mass="10959">MSSDDDAIPELLQAEWPADLVEQLFDDLRDGAEVLHVQLRTTTGDAAATLADAKQAFAAGAAQAIQVQYRFENDVWCDTIMPGDPTTKIVRNRMPADRPS</sequence>